<keyword evidence="4" id="KW-1185">Reference proteome</keyword>
<evidence type="ECO:0000256" key="1">
    <source>
        <dbReference type="SAM" id="Coils"/>
    </source>
</evidence>
<comment type="caution">
    <text evidence="3">The sequence shown here is derived from an EMBL/GenBank/DDBJ whole genome shotgun (WGS) entry which is preliminary data.</text>
</comment>
<reference evidence="3 4" key="1">
    <citation type="journal article" date="2022" name="bioRxiv">
        <title>Genomics of Preaxostyla Flagellates Illuminates Evolutionary Transitions and the Path Towards Mitochondrial Loss.</title>
        <authorList>
            <person name="Novak L.V.F."/>
            <person name="Treitli S.C."/>
            <person name="Pyrih J."/>
            <person name="Halakuc P."/>
            <person name="Pipaliya S.V."/>
            <person name="Vacek V."/>
            <person name="Brzon O."/>
            <person name="Soukal P."/>
            <person name="Eme L."/>
            <person name="Dacks J.B."/>
            <person name="Karnkowska A."/>
            <person name="Elias M."/>
            <person name="Hampl V."/>
        </authorList>
    </citation>
    <scope>NUCLEOTIDE SEQUENCE [LARGE SCALE GENOMIC DNA]</scope>
    <source>
        <strain evidence="3">NAU3</strain>
        <tissue evidence="3">Gut</tissue>
    </source>
</reference>
<feature type="coiled-coil region" evidence="1">
    <location>
        <begin position="195"/>
        <end position="226"/>
    </location>
</feature>
<name>A0ABQ9YL45_9EUKA</name>
<sequence length="273" mass="32101">MSTPRQNYLQSSFSSTYSKQQTPTQPRSVSPVKTKIDLLTTRLDTFQQNLSEDRTIKFQTFENELSVIQEDIRNLQKVGDEQLFSVQEEIERMRIMLEHSTTEREVLQQKLDEDTFVADDLLHQAISREQMEGNRTLEEAQQMAQDRLIETQTSVTDLLTERTEKMKADFSSLLDQIPVLQLKMNEEREAEELFVKQLEEKLKTEVAQLKQAIEQERTLRNKLEKDATTSLNEFRAYAQAELQNERSDRQQTEQALFLLWEQTSKKIEDARVF</sequence>
<evidence type="ECO:0000313" key="4">
    <source>
        <dbReference type="Proteomes" id="UP001281761"/>
    </source>
</evidence>
<accession>A0ABQ9YL45</accession>
<evidence type="ECO:0000256" key="2">
    <source>
        <dbReference type="SAM" id="MobiDB-lite"/>
    </source>
</evidence>
<protein>
    <submittedName>
        <fullName evidence="3">Uncharacterized protein</fullName>
    </submittedName>
</protein>
<dbReference type="Proteomes" id="UP001281761">
    <property type="component" value="Unassembled WGS sequence"/>
</dbReference>
<evidence type="ECO:0000313" key="3">
    <source>
        <dbReference type="EMBL" id="KAK2964487.1"/>
    </source>
</evidence>
<proteinExistence type="predicted"/>
<gene>
    <name evidence="3" type="ORF">BLNAU_403</name>
</gene>
<dbReference type="EMBL" id="JARBJD010000002">
    <property type="protein sequence ID" value="KAK2964487.1"/>
    <property type="molecule type" value="Genomic_DNA"/>
</dbReference>
<dbReference type="PANTHER" id="PTHR37027">
    <property type="entry name" value="KDE4"/>
    <property type="match status" value="1"/>
</dbReference>
<feature type="region of interest" description="Disordered" evidence="2">
    <location>
        <begin position="1"/>
        <end position="31"/>
    </location>
</feature>
<dbReference type="PANTHER" id="PTHR37027:SF2">
    <property type="entry name" value="CHROMOSOME UNDETERMINED SCAFFOLD_148, WHOLE GENOME SHOTGUN SEQUENCE"/>
    <property type="match status" value="1"/>
</dbReference>
<organism evidence="3 4">
    <name type="scientific">Blattamonas nauphoetae</name>
    <dbReference type="NCBI Taxonomy" id="2049346"/>
    <lineage>
        <taxon>Eukaryota</taxon>
        <taxon>Metamonada</taxon>
        <taxon>Preaxostyla</taxon>
        <taxon>Oxymonadida</taxon>
        <taxon>Blattamonas</taxon>
    </lineage>
</organism>
<dbReference type="InterPro" id="IPR038835">
    <property type="entry name" value="Giardin_beta-like"/>
</dbReference>
<feature type="compositionally biased region" description="Polar residues" evidence="2">
    <location>
        <begin position="1"/>
        <end position="28"/>
    </location>
</feature>
<keyword evidence="1" id="KW-0175">Coiled coil</keyword>